<reference evidence="2" key="1">
    <citation type="submission" date="2016-10" db="EMBL/GenBank/DDBJ databases">
        <authorList>
            <person name="Chevignon G."/>
        </authorList>
    </citation>
    <scope>NUCLEOTIDE SEQUENCE [LARGE SCALE GENOMIC DNA]</scope>
    <source>
        <strain evidence="2">A2C</strain>
    </source>
</reference>
<sequence length="96" mass="10712">MATASSTYCSSASNDELFAEVFICSLNNVKKKKNLRSSCGVLAKNSLKEAIKLDQLIAQDQKLVLNHSAFDDSRKEKRFLNRSTRPPVAASRFLFV</sequence>
<accession>A0A2D3T5U1</accession>
<evidence type="ECO:0000313" key="2">
    <source>
        <dbReference type="Proteomes" id="UP000230008"/>
    </source>
</evidence>
<gene>
    <name evidence="1" type="ORF">BJP41_01175</name>
</gene>
<name>A0A2D3T5U1_9ENTR</name>
<dbReference type="Proteomes" id="UP000230008">
    <property type="component" value="Chromosome"/>
</dbReference>
<reference evidence="2" key="2">
    <citation type="submission" date="2017-11" db="EMBL/GenBank/DDBJ databases">
        <title>PacBio sequencing of new strain of the secondary endosymbiont Candidatus Hamiltonella defensa.</title>
        <authorList>
            <person name="Strand M.R."/>
            <person name="Oliver K."/>
        </authorList>
    </citation>
    <scope>NUCLEOTIDE SEQUENCE [LARGE SCALE GENOMIC DNA]</scope>
    <source>
        <strain evidence="2">A2C</strain>
    </source>
</reference>
<proteinExistence type="predicted"/>
<protein>
    <submittedName>
        <fullName evidence="1">Uncharacterized protein</fullName>
    </submittedName>
</protein>
<dbReference type="AlphaFoldDB" id="A0A2D3T5U1"/>
<dbReference type="EMBL" id="CP017606">
    <property type="protein sequence ID" value="ATW29185.1"/>
    <property type="molecule type" value="Genomic_DNA"/>
</dbReference>
<evidence type="ECO:0000313" key="1">
    <source>
        <dbReference type="EMBL" id="ATW29185.1"/>
    </source>
</evidence>
<organism evidence="1 2">
    <name type="scientific">Candidatus Williamhamiltonella defendens</name>
    <dbReference type="NCBI Taxonomy" id="138072"/>
    <lineage>
        <taxon>Bacteria</taxon>
        <taxon>Pseudomonadati</taxon>
        <taxon>Pseudomonadota</taxon>
        <taxon>Gammaproteobacteria</taxon>
        <taxon>Enterobacterales</taxon>
        <taxon>Enterobacteriaceae</taxon>
        <taxon>aphid secondary symbionts</taxon>
        <taxon>Candidatus Williamhamiltonella</taxon>
    </lineage>
</organism>